<feature type="compositionally biased region" description="Basic and acidic residues" evidence="1">
    <location>
        <begin position="272"/>
        <end position="282"/>
    </location>
</feature>
<dbReference type="Pfam" id="PF18897">
    <property type="entry name" value="Gp3-like"/>
    <property type="match status" value="1"/>
</dbReference>
<name>A0ABT2QVP5_9GAMM</name>
<keyword evidence="3" id="KW-1185">Reference proteome</keyword>
<proteinExistence type="predicted"/>
<dbReference type="InterPro" id="IPR043991">
    <property type="entry name" value="Gp3-like"/>
</dbReference>
<gene>
    <name evidence="2" type="ORF">MA04_00882</name>
</gene>
<evidence type="ECO:0008006" key="4">
    <source>
        <dbReference type="Google" id="ProtNLM"/>
    </source>
</evidence>
<evidence type="ECO:0000313" key="2">
    <source>
        <dbReference type="EMBL" id="MCU5781582.1"/>
    </source>
</evidence>
<evidence type="ECO:0000256" key="1">
    <source>
        <dbReference type="SAM" id="MobiDB-lite"/>
    </source>
</evidence>
<dbReference type="EMBL" id="ARXS01000003">
    <property type="protein sequence ID" value="MCU5781582.1"/>
    <property type="molecule type" value="Genomic_DNA"/>
</dbReference>
<organism evidence="2 3">
    <name type="scientific">Alloalcanivorax balearicus MACL04</name>
    <dbReference type="NCBI Taxonomy" id="1177182"/>
    <lineage>
        <taxon>Bacteria</taxon>
        <taxon>Pseudomonadati</taxon>
        <taxon>Pseudomonadota</taxon>
        <taxon>Gammaproteobacteria</taxon>
        <taxon>Oceanospirillales</taxon>
        <taxon>Alcanivoracaceae</taxon>
        <taxon>Alloalcanivorax</taxon>
    </lineage>
</organism>
<comment type="caution">
    <text evidence="2">The sequence shown here is derived from an EMBL/GenBank/DDBJ whole genome shotgun (WGS) entry which is preliminary data.</text>
</comment>
<protein>
    <recommendedName>
        <fullName evidence="4">Hydrolase or metal-binding protein</fullName>
    </recommendedName>
</protein>
<dbReference type="Proteomes" id="UP001064106">
    <property type="component" value="Unassembled WGS sequence"/>
</dbReference>
<sequence length="314" mass="34151">MLKQLAITPPVIGRISIGRIVEKDGKRRPEKDDQFTLTTQIQTRQGWVTHPLDGQLRQDAPSGKLRSLPVRLLFNDPDLNLRADYTRFDRNTGRPLCVGDGETCRRRTEDGVQSLPCPGPEACPLAGEGACKPYSRLSVRIGDDDDVGVFLFRTTSYNSIRTLTARLHYYHALSGGHLATLPLCLKLRGKSTRQSHGTVIYYVDLTLREEQPLDVALVEARDLAETLAARGFDQAALDAAARAGLANGAFEYSEDEGLEVVEEFPPNAPGSEPHRDGPKSDETPPSGLRQKLGLAHPSDANPASPSRPGGPGVA</sequence>
<feature type="region of interest" description="Disordered" evidence="1">
    <location>
        <begin position="258"/>
        <end position="314"/>
    </location>
</feature>
<reference evidence="2" key="1">
    <citation type="submission" date="2012-09" db="EMBL/GenBank/DDBJ databases">
        <title>Genome Sequence of alkane-degrading Bacterium Alcanivorax balearicus MACL04.</title>
        <authorList>
            <person name="Lai Q."/>
            <person name="Shao Z."/>
        </authorList>
    </citation>
    <scope>NUCLEOTIDE SEQUENCE</scope>
    <source>
        <strain evidence="2">MACL04</strain>
    </source>
</reference>
<evidence type="ECO:0000313" key="3">
    <source>
        <dbReference type="Proteomes" id="UP001064106"/>
    </source>
</evidence>
<dbReference type="RefSeq" id="WP_262459590.1">
    <property type="nucleotide sequence ID" value="NZ_ARXS01000003.1"/>
</dbReference>
<accession>A0ABT2QVP5</accession>